<keyword evidence="5" id="KW-0340">Growth factor binding</keyword>
<feature type="chain" id="PRO_5034435376" evidence="7">
    <location>
        <begin position="21"/>
        <end position="124"/>
    </location>
</feature>
<evidence type="ECO:0000259" key="8">
    <source>
        <dbReference type="PROSITE" id="PS51323"/>
    </source>
</evidence>
<dbReference type="GO" id="GO:0031995">
    <property type="term" value="F:insulin-like growth factor II binding"/>
    <property type="evidence" value="ECO:0007669"/>
    <property type="project" value="TreeGrafter"/>
</dbReference>
<dbReference type="Proteomes" id="UP000694546">
    <property type="component" value="Chromosome 13"/>
</dbReference>
<evidence type="ECO:0000256" key="3">
    <source>
        <dbReference type="ARBA" id="ARBA00022604"/>
    </source>
</evidence>
<dbReference type="OMA" id="WEHASSG"/>
<keyword evidence="7" id="KW-0732">Signal</keyword>
<dbReference type="InterPro" id="IPR000867">
    <property type="entry name" value="IGFBP-like"/>
</dbReference>
<feature type="region of interest" description="Disordered" evidence="6">
    <location>
        <begin position="97"/>
        <end position="124"/>
    </location>
</feature>
<dbReference type="PANTHER" id="PTHR11551:SF5">
    <property type="entry name" value="INSULIN-LIKE GROWTH FACTOR-BINDING PROTEIN 2"/>
    <property type="match status" value="1"/>
</dbReference>
<dbReference type="KEGG" id="gmh:115557795"/>
<keyword evidence="10" id="KW-1185">Reference proteome</keyword>
<dbReference type="Pfam" id="PF00219">
    <property type="entry name" value="IGFBP"/>
    <property type="match status" value="1"/>
</dbReference>
<dbReference type="PROSITE" id="PS51323">
    <property type="entry name" value="IGFBP_N_2"/>
    <property type="match status" value="1"/>
</dbReference>
<dbReference type="GeneID" id="115557795"/>
<dbReference type="PRINTS" id="PR01976">
    <property type="entry name" value="IGFBPFAMILY"/>
</dbReference>
<evidence type="ECO:0000256" key="1">
    <source>
        <dbReference type="ARBA" id="ARBA00004613"/>
    </source>
</evidence>
<dbReference type="OrthoDB" id="9984807at2759"/>
<dbReference type="GeneTree" id="ENSGT00940000158542"/>
<keyword evidence="3" id="KW-0341">Growth regulation</keyword>
<dbReference type="Ensembl" id="ENSGMOT00000028578.1">
    <property type="protein sequence ID" value="ENSGMOP00000057119.1"/>
    <property type="gene ID" value="ENSGMOG00000022568.1"/>
</dbReference>
<evidence type="ECO:0000256" key="4">
    <source>
        <dbReference type="ARBA" id="ARBA00023157"/>
    </source>
</evidence>
<evidence type="ECO:0000313" key="10">
    <source>
        <dbReference type="Proteomes" id="UP000694546"/>
    </source>
</evidence>
<dbReference type="GO" id="GO:0005615">
    <property type="term" value="C:extracellular space"/>
    <property type="evidence" value="ECO:0007669"/>
    <property type="project" value="TreeGrafter"/>
</dbReference>
<evidence type="ECO:0000256" key="7">
    <source>
        <dbReference type="SAM" id="SignalP"/>
    </source>
</evidence>
<keyword evidence="2" id="KW-0964">Secreted</keyword>
<evidence type="ECO:0000313" key="9">
    <source>
        <dbReference type="Ensembl" id="ENSGMOP00000057119.1"/>
    </source>
</evidence>
<gene>
    <name evidence="9" type="primary">LOC115557795</name>
</gene>
<dbReference type="PANTHER" id="PTHR11551">
    <property type="entry name" value="INSULIN-LIKE GROWTH FACTOR BINDING PROTEIN"/>
    <property type="match status" value="1"/>
</dbReference>
<dbReference type="GO" id="GO:0031994">
    <property type="term" value="F:insulin-like growth factor I binding"/>
    <property type="evidence" value="ECO:0007669"/>
    <property type="project" value="TreeGrafter"/>
</dbReference>
<dbReference type="FunFam" id="4.10.40.20:FF:000001">
    <property type="entry name" value="Insulin-like growth factor binding protein 5"/>
    <property type="match status" value="1"/>
</dbReference>
<comment type="subcellular location">
    <subcellularLocation>
        <location evidence="1">Secreted</location>
    </subcellularLocation>
</comment>
<sequence>MAPYGTSCVLLPLCLGASLAEMVFRCPACTAERQALCPPPTDTCTEIVREPGCGRCPVCARQEGDFCGVYAPRCSGGPRCYPQPDWELPLEQPVQGQRLCGPQMDPESPTGSPDAPWEHASSGQ</sequence>
<dbReference type="SUPFAM" id="SSF57184">
    <property type="entry name" value="Growth factor receptor domain"/>
    <property type="match status" value="1"/>
</dbReference>
<dbReference type="GO" id="GO:0043567">
    <property type="term" value="P:regulation of insulin-like growth factor receptor signaling pathway"/>
    <property type="evidence" value="ECO:0007669"/>
    <property type="project" value="TreeGrafter"/>
</dbReference>
<evidence type="ECO:0000256" key="2">
    <source>
        <dbReference type="ARBA" id="ARBA00022525"/>
    </source>
</evidence>
<feature type="domain" description="IGFBP N-terminal" evidence="8">
    <location>
        <begin position="22"/>
        <end position="103"/>
    </location>
</feature>
<accession>A0A8C5C4A7</accession>
<keyword evidence="4" id="KW-1015">Disulfide bond</keyword>
<evidence type="ECO:0000256" key="5">
    <source>
        <dbReference type="ARBA" id="ARBA00023183"/>
    </source>
</evidence>
<dbReference type="InterPro" id="IPR009030">
    <property type="entry name" value="Growth_fac_rcpt_cys_sf"/>
</dbReference>
<dbReference type="AlphaFoldDB" id="A0A8C5C4A7"/>
<dbReference type="SMART" id="SM00121">
    <property type="entry name" value="IB"/>
    <property type="match status" value="1"/>
</dbReference>
<dbReference type="Gene3D" id="4.10.40.20">
    <property type="match status" value="1"/>
</dbReference>
<reference evidence="9" key="1">
    <citation type="submission" date="2025-08" db="UniProtKB">
        <authorList>
            <consortium name="Ensembl"/>
        </authorList>
    </citation>
    <scope>IDENTIFICATION</scope>
</reference>
<protein>
    <submittedName>
        <fullName evidence="9">Insulin-like growth factor-binding protein 2-A</fullName>
    </submittedName>
</protein>
<feature type="signal peptide" evidence="7">
    <location>
        <begin position="1"/>
        <end position="20"/>
    </location>
</feature>
<organism evidence="9 10">
    <name type="scientific">Gadus morhua</name>
    <name type="common">Atlantic cod</name>
    <dbReference type="NCBI Taxonomy" id="8049"/>
    <lineage>
        <taxon>Eukaryota</taxon>
        <taxon>Metazoa</taxon>
        <taxon>Chordata</taxon>
        <taxon>Craniata</taxon>
        <taxon>Vertebrata</taxon>
        <taxon>Euteleostomi</taxon>
        <taxon>Actinopterygii</taxon>
        <taxon>Neopterygii</taxon>
        <taxon>Teleostei</taxon>
        <taxon>Neoteleostei</taxon>
        <taxon>Acanthomorphata</taxon>
        <taxon>Zeiogadaria</taxon>
        <taxon>Gadariae</taxon>
        <taxon>Gadiformes</taxon>
        <taxon>Gadoidei</taxon>
        <taxon>Gadidae</taxon>
        <taxon>Gadus</taxon>
    </lineage>
</organism>
<name>A0A8C5C4A7_GADMO</name>
<proteinExistence type="predicted"/>
<dbReference type="InterPro" id="IPR022321">
    <property type="entry name" value="IGFBP_1-6_chordata"/>
</dbReference>
<evidence type="ECO:0000256" key="6">
    <source>
        <dbReference type="SAM" id="MobiDB-lite"/>
    </source>
</evidence>
<dbReference type="RefSeq" id="XP_030231755.1">
    <property type="nucleotide sequence ID" value="XM_030375895.1"/>
</dbReference>
<reference evidence="9" key="2">
    <citation type="submission" date="2025-09" db="UniProtKB">
        <authorList>
            <consortium name="Ensembl"/>
        </authorList>
    </citation>
    <scope>IDENTIFICATION</scope>
</reference>